<keyword evidence="14" id="KW-1185">Reference proteome</keyword>
<keyword evidence="6 11" id="KW-0547">Nucleotide-binding</keyword>
<dbReference type="Gene3D" id="3.30.200.20">
    <property type="entry name" value="Phosphorylase Kinase, domain 1"/>
    <property type="match status" value="1"/>
</dbReference>
<dbReference type="Gene3D" id="3.30.470.20">
    <property type="entry name" value="ATP-grasp fold, B domain"/>
    <property type="match status" value="1"/>
</dbReference>
<proteinExistence type="inferred from homology"/>
<gene>
    <name evidence="11" type="primary">purC</name>
    <name evidence="13" type="ORF">SAMN04488692_11439</name>
</gene>
<comment type="catalytic activity">
    <reaction evidence="10 11">
        <text>5-amino-1-(5-phospho-D-ribosyl)imidazole-4-carboxylate + L-aspartate + ATP = (2S)-2-[5-amino-1-(5-phospho-beta-D-ribosyl)imidazole-4-carboxamido]succinate + ADP + phosphate + 2 H(+)</text>
        <dbReference type="Rhea" id="RHEA:22628"/>
        <dbReference type="ChEBI" id="CHEBI:15378"/>
        <dbReference type="ChEBI" id="CHEBI:29991"/>
        <dbReference type="ChEBI" id="CHEBI:30616"/>
        <dbReference type="ChEBI" id="CHEBI:43474"/>
        <dbReference type="ChEBI" id="CHEBI:58443"/>
        <dbReference type="ChEBI" id="CHEBI:77657"/>
        <dbReference type="ChEBI" id="CHEBI:456216"/>
        <dbReference type="EC" id="6.3.2.6"/>
    </reaction>
</comment>
<dbReference type="RefSeq" id="WP_089760638.1">
    <property type="nucleotide sequence ID" value="NZ_FNGO01000014.1"/>
</dbReference>
<dbReference type="InterPro" id="IPR001636">
    <property type="entry name" value="SAICAR_synth"/>
</dbReference>
<dbReference type="PANTHER" id="PTHR43599">
    <property type="entry name" value="MULTIFUNCTIONAL PROTEIN ADE2"/>
    <property type="match status" value="1"/>
</dbReference>
<evidence type="ECO:0000256" key="6">
    <source>
        <dbReference type="ARBA" id="ARBA00022741"/>
    </source>
</evidence>
<keyword evidence="7 11" id="KW-0658">Purine biosynthesis</keyword>
<dbReference type="GO" id="GO:0006189">
    <property type="term" value="P:'de novo' IMP biosynthetic process"/>
    <property type="evidence" value="ECO:0007669"/>
    <property type="project" value="UniProtKB-UniRule"/>
</dbReference>
<evidence type="ECO:0000313" key="13">
    <source>
        <dbReference type="EMBL" id="SDM02404.1"/>
    </source>
</evidence>
<sequence>MQKKDMLYEGKAKKLYTTEDKQKMIMEFKDDATAFDGEKKASLQKKGKLNTEISMIFFELLEAENISTHYLEKLSDNEMLVEKMDIFPLEVVVRNIVAGSLAERTGLAEGTELEEEVIEFFYKSDELGDPLLNSEHIKLLELADKEELAEIRSKAREINNVLQQFLAEAGIDLVDFKLEFGRTDQEEIKLADEITPDTCRLWDVSTGKKLDKDRFRQEMGGVMAGYEEILKRIKKEK</sequence>
<dbReference type="HAMAP" id="MF_00137">
    <property type="entry name" value="SAICAR_synth"/>
    <property type="match status" value="1"/>
</dbReference>
<dbReference type="InterPro" id="IPR028923">
    <property type="entry name" value="SAICAR_synt/ADE2_N"/>
</dbReference>
<dbReference type="InterPro" id="IPR050089">
    <property type="entry name" value="SAICAR_synthetase"/>
</dbReference>
<evidence type="ECO:0000256" key="3">
    <source>
        <dbReference type="ARBA" id="ARBA00012217"/>
    </source>
</evidence>
<comment type="similarity">
    <text evidence="2 11">Belongs to the SAICAR synthetase family.</text>
</comment>
<evidence type="ECO:0000259" key="12">
    <source>
        <dbReference type="Pfam" id="PF01259"/>
    </source>
</evidence>
<dbReference type="GO" id="GO:0005524">
    <property type="term" value="F:ATP binding"/>
    <property type="evidence" value="ECO:0007669"/>
    <property type="project" value="UniProtKB-KW"/>
</dbReference>
<dbReference type="InterPro" id="IPR033934">
    <property type="entry name" value="SAICAR_synt_PurC"/>
</dbReference>
<evidence type="ECO:0000256" key="11">
    <source>
        <dbReference type="HAMAP-Rule" id="MF_00137"/>
    </source>
</evidence>
<evidence type="ECO:0000256" key="10">
    <source>
        <dbReference type="ARBA" id="ARBA00048475"/>
    </source>
</evidence>
<dbReference type="Pfam" id="PF01259">
    <property type="entry name" value="SAICAR_synt"/>
    <property type="match status" value="1"/>
</dbReference>
<name>A0A1G9PUH1_9FIRM</name>
<dbReference type="NCBIfam" id="TIGR00081">
    <property type="entry name" value="purC"/>
    <property type="match status" value="1"/>
</dbReference>
<dbReference type="PROSITE" id="PS01057">
    <property type="entry name" value="SAICAR_SYNTHETASE_1"/>
    <property type="match status" value="1"/>
</dbReference>
<evidence type="ECO:0000256" key="5">
    <source>
        <dbReference type="ARBA" id="ARBA00022598"/>
    </source>
</evidence>
<keyword evidence="8 11" id="KW-0067">ATP-binding</keyword>
<organism evidence="13 14">
    <name type="scientific">Halarsenatibacter silvermanii</name>
    <dbReference type="NCBI Taxonomy" id="321763"/>
    <lineage>
        <taxon>Bacteria</taxon>
        <taxon>Bacillati</taxon>
        <taxon>Bacillota</taxon>
        <taxon>Clostridia</taxon>
        <taxon>Halanaerobiales</taxon>
        <taxon>Halarsenatibacteraceae</taxon>
        <taxon>Halarsenatibacter</taxon>
    </lineage>
</organism>
<dbReference type="PROSITE" id="PS01058">
    <property type="entry name" value="SAICAR_SYNTHETASE_2"/>
    <property type="match status" value="1"/>
</dbReference>
<dbReference type="EMBL" id="FNGO01000014">
    <property type="protein sequence ID" value="SDM02404.1"/>
    <property type="molecule type" value="Genomic_DNA"/>
</dbReference>
<evidence type="ECO:0000256" key="2">
    <source>
        <dbReference type="ARBA" id="ARBA00010190"/>
    </source>
</evidence>
<protein>
    <recommendedName>
        <fullName evidence="4 11">Phosphoribosylaminoimidazole-succinocarboxamide synthase</fullName>
        <ecNumber evidence="3 11">6.3.2.6</ecNumber>
    </recommendedName>
    <alternativeName>
        <fullName evidence="9 11">SAICAR synthetase</fullName>
    </alternativeName>
</protein>
<dbReference type="FunFam" id="3.30.470.20:FF:000006">
    <property type="entry name" value="Phosphoribosylaminoimidazole-succinocarboxamide synthase"/>
    <property type="match status" value="1"/>
</dbReference>
<feature type="domain" description="SAICAR synthetase/ADE2 N-terminal" evidence="12">
    <location>
        <begin position="7"/>
        <end position="232"/>
    </location>
</feature>
<dbReference type="AlphaFoldDB" id="A0A1G9PUH1"/>
<dbReference type="PANTHER" id="PTHR43599:SF3">
    <property type="entry name" value="SI:DKEY-6E2.2"/>
    <property type="match status" value="1"/>
</dbReference>
<evidence type="ECO:0000256" key="9">
    <source>
        <dbReference type="ARBA" id="ARBA00030409"/>
    </source>
</evidence>
<dbReference type="EC" id="6.3.2.6" evidence="3 11"/>
<evidence type="ECO:0000256" key="8">
    <source>
        <dbReference type="ARBA" id="ARBA00022840"/>
    </source>
</evidence>
<dbReference type="OrthoDB" id="9801549at2"/>
<evidence type="ECO:0000256" key="7">
    <source>
        <dbReference type="ARBA" id="ARBA00022755"/>
    </source>
</evidence>
<keyword evidence="5 11" id="KW-0436">Ligase</keyword>
<dbReference type="CDD" id="cd01415">
    <property type="entry name" value="SAICAR_synt_PurC"/>
    <property type="match status" value="1"/>
</dbReference>
<evidence type="ECO:0000256" key="4">
    <source>
        <dbReference type="ARBA" id="ARBA00016460"/>
    </source>
</evidence>
<dbReference type="Proteomes" id="UP000199476">
    <property type="component" value="Unassembled WGS sequence"/>
</dbReference>
<evidence type="ECO:0000313" key="14">
    <source>
        <dbReference type="Proteomes" id="UP000199476"/>
    </source>
</evidence>
<dbReference type="GO" id="GO:0009236">
    <property type="term" value="P:cobalamin biosynthetic process"/>
    <property type="evidence" value="ECO:0007669"/>
    <property type="project" value="InterPro"/>
</dbReference>
<evidence type="ECO:0000256" key="1">
    <source>
        <dbReference type="ARBA" id="ARBA00004672"/>
    </source>
</evidence>
<dbReference type="SUPFAM" id="SSF56104">
    <property type="entry name" value="SAICAR synthase-like"/>
    <property type="match status" value="1"/>
</dbReference>
<comment type="pathway">
    <text evidence="1 11">Purine metabolism; IMP biosynthesis via de novo pathway; 5-amino-1-(5-phospho-D-ribosyl)imidazole-4-carboxamide from 5-amino-1-(5-phospho-D-ribosyl)imidazole-4-carboxylate: step 1/2.</text>
</comment>
<reference evidence="13 14" key="1">
    <citation type="submission" date="2016-10" db="EMBL/GenBank/DDBJ databases">
        <authorList>
            <person name="de Groot N.N."/>
        </authorList>
    </citation>
    <scope>NUCLEOTIDE SEQUENCE [LARGE SCALE GENOMIC DNA]</scope>
    <source>
        <strain evidence="13 14">SLAS-1</strain>
    </source>
</reference>
<dbReference type="GO" id="GO:0004639">
    <property type="term" value="F:phosphoribosylaminoimidazolesuccinocarboxamide synthase activity"/>
    <property type="evidence" value="ECO:0007669"/>
    <property type="project" value="UniProtKB-UniRule"/>
</dbReference>
<dbReference type="InterPro" id="IPR018236">
    <property type="entry name" value="SAICAR_synthetase_CS"/>
</dbReference>
<accession>A0A1G9PUH1</accession>
<dbReference type="STRING" id="321763.SAMN04488692_11439"/>
<dbReference type="UniPathway" id="UPA00074">
    <property type="reaction ID" value="UER00131"/>
</dbReference>